<dbReference type="SUPFAM" id="SSF46785">
    <property type="entry name" value="Winged helix' DNA-binding domain"/>
    <property type="match status" value="1"/>
</dbReference>
<dbReference type="Gene3D" id="1.10.10.10">
    <property type="entry name" value="Winged helix-like DNA-binding domain superfamily/Winged helix DNA-binding domain"/>
    <property type="match status" value="1"/>
</dbReference>
<dbReference type="InterPro" id="IPR023187">
    <property type="entry name" value="Tscrpt_reg_MarR-type_CS"/>
</dbReference>
<evidence type="ECO:0000256" key="1">
    <source>
        <dbReference type="ARBA" id="ARBA00023015"/>
    </source>
</evidence>
<dbReference type="SMART" id="SM00347">
    <property type="entry name" value="HTH_MARR"/>
    <property type="match status" value="1"/>
</dbReference>
<dbReference type="PANTHER" id="PTHR42756">
    <property type="entry name" value="TRANSCRIPTIONAL REGULATOR, MARR"/>
    <property type="match status" value="1"/>
</dbReference>
<dbReference type="GO" id="GO:0003700">
    <property type="term" value="F:DNA-binding transcription factor activity"/>
    <property type="evidence" value="ECO:0007669"/>
    <property type="project" value="InterPro"/>
</dbReference>
<comment type="caution">
    <text evidence="5">The sequence shown here is derived from an EMBL/GenBank/DDBJ whole genome shotgun (WGS) entry which is preliminary data.</text>
</comment>
<dbReference type="InterPro" id="IPR036390">
    <property type="entry name" value="WH_DNA-bd_sf"/>
</dbReference>
<keyword evidence="6" id="KW-1185">Reference proteome</keyword>
<evidence type="ECO:0000256" key="2">
    <source>
        <dbReference type="ARBA" id="ARBA00023125"/>
    </source>
</evidence>
<evidence type="ECO:0000313" key="6">
    <source>
        <dbReference type="Proteomes" id="UP000558113"/>
    </source>
</evidence>
<dbReference type="InterPro" id="IPR000835">
    <property type="entry name" value="HTH_MarR-typ"/>
</dbReference>
<evidence type="ECO:0000256" key="3">
    <source>
        <dbReference type="ARBA" id="ARBA00023163"/>
    </source>
</evidence>
<feature type="domain" description="HTH marR-type" evidence="4">
    <location>
        <begin position="1"/>
        <end position="115"/>
    </location>
</feature>
<dbReference type="Pfam" id="PF01047">
    <property type="entry name" value="MarR"/>
    <property type="match status" value="1"/>
</dbReference>
<organism evidence="5 6">
    <name type="scientific">Paenibacillus sacheonensis</name>
    <dbReference type="NCBI Taxonomy" id="742054"/>
    <lineage>
        <taxon>Bacteria</taxon>
        <taxon>Bacillati</taxon>
        <taxon>Bacillota</taxon>
        <taxon>Bacilli</taxon>
        <taxon>Bacillales</taxon>
        <taxon>Paenibacillaceae</taxon>
        <taxon>Paenibacillus</taxon>
    </lineage>
</organism>
<dbReference type="PROSITE" id="PS01117">
    <property type="entry name" value="HTH_MARR_1"/>
    <property type="match status" value="1"/>
</dbReference>
<dbReference type="RefSeq" id="WP_161693533.1">
    <property type="nucleotide sequence ID" value="NZ_JAAAMU010000001.1"/>
</dbReference>
<gene>
    <name evidence="5" type="ORF">GT003_01095</name>
</gene>
<keyword evidence="2" id="KW-0238">DNA-binding</keyword>
<sequence>MKTLENPLSLGNGQISVLMYLNQIKTCKVNDVAKFLGVTSGAATGLTDKLVALELIERTRQEEDRRVVLLTLTAKGKAIVGQIWNQRKAWFTGIVGQLEESQLDVVLEAFKLLYDLIQDKQDQNKEVES</sequence>
<dbReference type="PROSITE" id="PS50995">
    <property type="entry name" value="HTH_MARR_2"/>
    <property type="match status" value="1"/>
</dbReference>
<reference evidence="5 6" key="1">
    <citation type="submission" date="2020-01" db="EMBL/GenBank/DDBJ databases">
        <title>Paenibacillus soybeanensis sp. nov. isolated from the nodules of soybean (Glycine max(L.) Merr).</title>
        <authorList>
            <person name="Wang H."/>
        </authorList>
    </citation>
    <scope>NUCLEOTIDE SEQUENCE [LARGE SCALE GENOMIC DNA]</scope>
    <source>
        <strain evidence="5 6">DSM 23054</strain>
    </source>
</reference>
<dbReference type="OrthoDB" id="3254893at2"/>
<dbReference type="GO" id="GO:0003677">
    <property type="term" value="F:DNA binding"/>
    <property type="evidence" value="ECO:0007669"/>
    <property type="project" value="UniProtKB-KW"/>
</dbReference>
<dbReference type="AlphaFoldDB" id="A0A7X4YLH9"/>
<protein>
    <submittedName>
        <fullName evidence="5">MarR family transcriptional regulator</fullName>
    </submittedName>
</protein>
<dbReference type="InterPro" id="IPR036388">
    <property type="entry name" value="WH-like_DNA-bd_sf"/>
</dbReference>
<dbReference type="PANTHER" id="PTHR42756:SF1">
    <property type="entry name" value="TRANSCRIPTIONAL REPRESSOR OF EMRAB OPERON"/>
    <property type="match status" value="1"/>
</dbReference>
<evidence type="ECO:0000313" key="5">
    <source>
        <dbReference type="EMBL" id="NBC67589.1"/>
    </source>
</evidence>
<accession>A0A7X4YLH9</accession>
<dbReference type="Proteomes" id="UP000558113">
    <property type="component" value="Unassembled WGS sequence"/>
</dbReference>
<keyword evidence="1" id="KW-0805">Transcription regulation</keyword>
<name>A0A7X4YLH9_9BACL</name>
<keyword evidence="3" id="KW-0804">Transcription</keyword>
<dbReference type="EMBL" id="JAAAMU010000001">
    <property type="protein sequence ID" value="NBC67589.1"/>
    <property type="molecule type" value="Genomic_DNA"/>
</dbReference>
<evidence type="ECO:0000259" key="4">
    <source>
        <dbReference type="PROSITE" id="PS50995"/>
    </source>
</evidence>
<proteinExistence type="predicted"/>